<keyword evidence="3 7" id="KW-0813">Transport</keyword>
<reference evidence="10 11" key="1">
    <citation type="submission" date="2018-02" db="EMBL/GenBank/DDBJ databases">
        <title>The genomes of Aspergillus section Nigri reveals drivers in fungal speciation.</title>
        <authorList>
            <consortium name="DOE Joint Genome Institute"/>
            <person name="Vesth T.C."/>
            <person name="Nybo J."/>
            <person name="Theobald S."/>
            <person name="Brandl J."/>
            <person name="Frisvad J.C."/>
            <person name="Nielsen K.F."/>
            <person name="Lyhne E.K."/>
            <person name="Kogle M.E."/>
            <person name="Kuo A."/>
            <person name="Riley R."/>
            <person name="Clum A."/>
            <person name="Nolan M."/>
            <person name="Lipzen A."/>
            <person name="Salamov A."/>
            <person name="Henrissat B."/>
            <person name="Wiebenga A."/>
            <person name="De vries R.P."/>
            <person name="Grigoriev I.V."/>
            <person name="Mortensen U.H."/>
            <person name="Andersen M.R."/>
            <person name="Baker S.E."/>
        </authorList>
    </citation>
    <scope>NUCLEOTIDE SEQUENCE [LARGE SCALE GENOMIC DNA]</scope>
    <source>
        <strain evidence="10 11">CBS 114.80</strain>
    </source>
</reference>
<dbReference type="PANTHER" id="PTHR43829">
    <property type="entry name" value="AQUAPORIN OR AQUAGLYCEROPORIN RELATED"/>
    <property type="match status" value="1"/>
</dbReference>
<keyword evidence="4 7" id="KW-0812">Transmembrane</keyword>
<evidence type="ECO:0000256" key="4">
    <source>
        <dbReference type="ARBA" id="ARBA00022692"/>
    </source>
</evidence>
<gene>
    <name evidence="10" type="ORF">BP00DRAFT_491693</name>
</gene>
<dbReference type="Proteomes" id="UP000248817">
    <property type="component" value="Unassembled WGS sequence"/>
</dbReference>
<evidence type="ECO:0000256" key="2">
    <source>
        <dbReference type="ARBA" id="ARBA00006175"/>
    </source>
</evidence>
<feature type="transmembrane region" description="Helical" evidence="9">
    <location>
        <begin position="257"/>
        <end position="276"/>
    </location>
</feature>
<comment type="similarity">
    <text evidence="2 7">Belongs to the MIP/aquaporin (TC 1.A.8) family.</text>
</comment>
<dbReference type="InterPro" id="IPR050363">
    <property type="entry name" value="MIP/Aquaporin"/>
</dbReference>
<feature type="transmembrane region" description="Helical" evidence="9">
    <location>
        <begin position="59"/>
        <end position="83"/>
    </location>
</feature>
<sequence length="444" mass="49169">MDKVYYSYMADPVIQSSITLASASKNLEAAVDGLNLTEGESTPQPTPPRWSRIRHVFRYAFSEFFGTMIMMLFGDGVVAQVLLSEKQKGEYQSITWGWGLGVMLGVYVSSPSGSHLNPAVTLASCLLRRFPWRRFPIYLLSQVLGAMCGAAIVYANYRSAIDAYEGGSTIRTVPGYSSTATAGIFSTYPAPFMTRTGMFFSEFIASAILMFGIFAVKDNTELKQDNAATPTTTTAPPPPPPPPPPTTNPRLPLMMPLAMFFLIFGIGACFGWETGYAINLARDFGPRLVAYMIGYGTEVWTAGGYYFWYARNHSPLRLEKHIPHNPHPPTTTTTTLTKKNSDQIPMIAPFLGCAVGGWLYDVFIYTGADSVVHESPLFGLGRCFVHRWKVRSGHRSRSQGLDETLQEKGQESMGRMREFLRCGLVIHDGDEQKRSGFFPVKIIS</sequence>
<dbReference type="PRINTS" id="PR00783">
    <property type="entry name" value="MINTRINSICP"/>
</dbReference>
<evidence type="ECO:0000313" key="10">
    <source>
        <dbReference type="EMBL" id="PYI36552.1"/>
    </source>
</evidence>
<feature type="region of interest" description="Disordered" evidence="8">
    <location>
        <begin position="227"/>
        <end position="248"/>
    </location>
</feature>
<evidence type="ECO:0000256" key="3">
    <source>
        <dbReference type="ARBA" id="ARBA00022448"/>
    </source>
</evidence>
<evidence type="ECO:0000313" key="11">
    <source>
        <dbReference type="Proteomes" id="UP000248817"/>
    </source>
</evidence>
<dbReference type="GO" id="GO:0005886">
    <property type="term" value="C:plasma membrane"/>
    <property type="evidence" value="ECO:0007669"/>
    <property type="project" value="TreeGrafter"/>
</dbReference>
<keyword evidence="6 9" id="KW-0472">Membrane</keyword>
<protein>
    <submittedName>
        <fullName evidence="10">Aquaporin-like protein</fullName>
    </submittedName>
</protein>
<dbReference type="PANTHER" id="PTHR43829:SF9">
    <property type="entry name" value="AQUAPORIN-9"/>
    <property type="match status" value="1"/>
</dbReference>
<dbReference type="InterPro" id="IPR022357">
    <property type="entry name" value="MIP_CS"/>
</dbReference>
<dbReference type="Gene3D" id="1.20.1080.10">
    <property type="entry name" value="Glycerol uptake facilitator protein"/>
    <property type="match status" value="1"/>
</dbReference>
<dbReference type="EMBL" id="KZ825464">
    <property type="protein sequence ID" value="PYI36552.1"/>
    <property type="molecule type" value="Genomic_DNA"/>
</dbReference>
<evidence type="ECO:0000256" key="9">
    <source>
        <dbReference type="SAM" id="Phobius"/>
    </source>
</evidence>
<feature type="transmembrane region" description="Helical" evidence="9">
    <location>
        <begin position="288"/>
        <end position="308"/>
    </location>
</feature>
<dbReference type="CDD" id="cd00333">
    <property type="entry name" value="MIP"/>
    <property type="match status" value="1"/>
</dbReference>
<dbReference type="GO" id="GO:0015254">
    <property type="term" value="F:glycerol channel activity"/>
    <property type="evidence" value="ECO:0007669"/>
    <property type="project" value="TreeGrafter"/>
</dbReference>
<evidence type="ECO:0000256" key="5">
    <source>
        <dbReference type="ARBA" id="ARBA00022989"/>
    </source>
</evidence>
<keyword evidence="5 9" id="KW-1133">Transmembrane helix</keyword>
<dbReference type="PROSITE" id="PS00221">
    <property type="entry name" value="MIP"/>
    <property type="match status" value="1"/>
</dbReference>
<dbReference type="InterPro" id="IPR023271">
    <property type="entry name" value="Aquaporin-like"/>
</dbReference>
<dbReference type="AlphaFoldDB" id="A0A2V5IMF1"/>
<proteinExistence type="inferred from homology"/>
<accession>A0A2V5IMF1</accession>
<dbReference type="InterPro" id="IPR000425">
    <property type="entry name" value="MIP"/>
</dbReference>
<dbReference type="Pfam" id="PF00230">
    <property type="entry name" value="MIP"/>
    <property type="match status" value="2"/>
</dbReference>
<evidence type="ECO:0000256" key="1">
    <source>
        <dbReference type="ARBA" id="ARBA00004141"/>
    </source>
</evidence>
<dbReference type="SUPFAM" id="SSF81338">
    <property type="entry name" value="Aquaporin-like"/>
    <property type="match status" value="1"/>
</dbReference>
<evidence type="ECO:0000256" key="7">
    <source>
        <dbReference type="RuleBase" id="RU000477"/>
    </source>
</evidence>
<comment type="subcellular location">
    <subcellularLocation>
        <location evidence="1">Membrane</location>
        <topology evidence="1">Multi-pass membrane protein</topology>
    </subcellularLocation>
</comment>
<name>A0A2V5IMF1_9EURO</name>
<evidence type="ECO:0000256" key="6">
    <source>
        <dbReference type="ARBA" id="ARBA00023136"/>
    </source>
</evidence>
<feature type="compositionally biased region" description="Pro residues" evidence="8">
    <location>
        <begin position="235"/>
        <end position="247"/>
    </location>
</feature>
<feature type="transmembrane region" description="Helical" evidence="9">
    <location>
        <begin position="95"/>
        <end position="116"/>
    </location>
</feature>
<evidence type="ECO:0000256" key="8">
    <source>
        <dbReference type="SAM" id="MobiDB-lite"/>
    </source>
</evidence>
<dbReference type="GO" id="GO:0015250">
    <property type="term" value="F:water channel activity"/>
    <property type="evidence" value="ECO:0007669"/>
    <property type="project" value="TreeGrafter"/>
</dbReference>
<feature type="transmembrane region" description="Helical" evidence="9">
    <location>
        <begin position="137"/>
        <end position="157"/>
    </location>
</feature>
<keyword evidence="11" id="KW-1185">Reference proteome</keyword>
<feature type="transmembrane region" description="Helical" evidence="9">
    <location>
        <begin position="198"/>
        <end position="216"/>
    </location>
</feature>
<organism evidence="10 11">
    <name type="scientific">Aspergillus indologenus CBS 114.80</name>
    <dbReference type="NCBI Taxonomy" id="1450541"/>
    <lineage>
        <taxon>Eukaryota</taxon>
        <taxon>Fungi</taxon>
        <taxon>Dikarya</taxon>
        <taxon>Ascomycota</taxon>
        <taxon>Pezizomycotina</taxon>
        <taxon>Eurotiomycetes</taxon>
        <taxon>Eurotiomycetidae</taxon>
        <taxon>Eurotiales</taxon>
        <taxon>Aspergillaceae</taxon>
        <taxon>Aspergillus</taxon>
        <taxon>Aspergillus subgen. Circumdati</taxon>
    </lineage>
</organism>